<dbReference type="RefSeq" id="WP_143162934.1">
    <property type="nucleotide sequence ID" value="NZ_RJKL01000001.1"/>
</dbReference>
<comment type="caution">
    <text evidence="3">The sequence shown here is derived from an EMBL/GenBank/DDBJ whole genome shotgun (WGS) entry which is preliminary data.</text>
</comment>
<organism evidence="3 4">
    <name type="scientific">Couchioplanes caeruleus</name>
    <dbReference type="NCBI Taxonomy" id="56438"/>
    <lineage>
        <taxon>Bacteria</taxon>
        <taxon>Bacillati</taxon>
        <taxon>Actinomycetota</taxon>
        <taxon>Actinomycetes</taxon>
        <taxon>Micromonosporales</taxon>
        <taxon>Micromonosporaceae</taxon>
        <taxon>Couchioplanes</taxon>
    </lineage>
</organism>
<dbReference type="EMBL" id="RJKL01000001">
    <property type="protein sequence ID" value="ROP30872.1"/>
    <property type="molecule type" value="Genomic_DNA"/>
</dbReference>
<proteinExistence type="predicted"/>
<keyword evidence="2" id="KW-0472">Membrane</keyword>
<feature type="transmembrane region" description="Helical" evidence="2">
    <location>
        <begin position="21"/>
        <end position="42"/>
    </location>
</feature>
<evidence type="ECO:0000256" key="2">
    <source>
        <dbReference type="SAM" id="Phobius"/>
    </source>
</evidence>
<accession>A0A3N1GKS6</accession>
<name>A0A3N1GKS6_9ACTN</name>
<reference evidence="3 4" key="1">
    <citation type="submission" date="2018-11" db="EMBL/GenBank/DDBJ databases">
        <title>Sequencing the genomes of 1000 actinobacteria strains.</title>
        <authorList>
            <person name="Klenk H.-P."/>
        </authorList>
    </citation>
    <scope>NUCLEOTIDE SEQUENCE [LARGE SCALE GENOMIC DNA]</scope>
    <source>
        <strain evidence="3 4">DSM 43634</strain>
    </source>
</reference>
<dbReference type="Proteomes" id="UP000271683">
    <property type="component" value="Unassembled WGS sequence"/>
</dbReference>
<evidence type="ECO:0000256" key="1">
    <source>
        <dbReference type="SAM" id="MobiDB-lite"/>
    </source>
</evidence>
<gene>
    <name evidence="3" type="ORF">EDD30_3738</name>
</gene>
<protein>
    <submittedName>
        <fullName evidence="3">Uncharacterized protein</fullName>
    </submittedName>
</protein>
<feature type="compositionally biased region" description="Polar residues" evidence="1">
    <location>
        <begin position="56"/>
        <end position="65"/>
    </location>
</feature>
<feature type="region of interest" description="Disordered" evidence="1">
    <location>
        <begin position="43"/>
        <end position="65"/>
    </location>
</feature>
<evidence type="ECO:0000313" key="3">
    <source>
        <dbReference type="EMBL" id="ROP30872.1"/>
    </source>
</evidence>
<keyword evidence="2" id="KW-0812">Transmembrane</keyword>
<evidence type="ECO:0000313" key="4">
    <source>
        <dbReference type="Proteomes" id="UP000271683"/>
    </source>
</evidence>
<keyword evidence="2" id="KW-1133">Transmembrane helix</keyword>
<dbReference type="AlphaFoldDB" id="A0A3N1GKS6"/>
<sequence length="65" mass="6743">MSSPPGRRADNSDPSNRTPRWVKVFAIVLAVLILAAVLHKLLGPGDHSMGGPLPSTGPTIGTGTR</sequence>